<reference evidence="5" key="1">
    <citation type="journal article" date="2014" name="Proc. Natl. Acad. Sci. U.S.A.">
        <title>Extensive sampling of basidiomycete genomes demonstrates inadequacy of the white-rot/brown-rot paradigm for wood decay fungi.</title>
        <authorList>
            <person name="Riley R."/>
            <person name="Salamov A.A."/>
            <person name="Brown D.W."/>
            <person name="Nagy L.G."/>
            <person name="Floudas D."/>
            <person name="Held B.W."/>
            <person name="Levasseur A."/>
            <person name="Lombard V."/>
            <person name="Morin E."/>
            <person name="Otillar R."/>
            <person name="Lindquist E.A."/>
            <person name="Sun H."/>
            <person name="LaButti K.M."/>
            <person name="Schmutz J."/>
            <person name="Jabbour D."/>
            <person name="Luo H."/>
            <person name="Baker S.E."/>
            <person name="Pisabarro A.G."/>
            <person name="Walton J.D."/>
            <person name="Blanchette R.A."/>
            <person name="Henrissat B."/>
            <person name="Martin F."/>
            <person name="Cullen D."/>
            <person name="Hibbett D.S."/>
            <person name="Grigoriev I.V."/>
        </authorList>
    </citation>
    <scope>NUCLEOTIDE SEQUENCE [LARGE SCALE GENOMIC DNA]</scope>
    <source>
        <strain evidence="5">FD-172 SS1</strain>
    </source>
</reference>
<organism evidence="4 5">
    <name type="scientific">Botryobasidium botryosum (strain FD-172 SS1)</name>
    <dbReference type="NCBI Taxonomy" id="930990"/>
    <lineage>
        <taxon>Eukaryota</taxon>
        <taxon>Fungi</taxon>
        <taxon>Dikarya</taxon>
        <taxon>Basidiomycota</taxon>
        <taxon>Agaricomycotina</taxon>
        <taxon>Agaricomycetes</taxon>
        <taxon>Cantharellales</taxon>
        <taxon>Botryobasidiaceae</taxon>
        <taxon>Botryobasidium</taxon>
    </lineage>
</organism>
<keyword evidence="3" id="KW-0732">Signal</keyword>
<evidence type="ECO:0008006" key="6">
    <source>
        <dbReference type="Google" id="ProtNLM"/>
    </source>
</evidence>
<feature type="transmembrane region" description="Helical" evidence="2">
    <location>
        <begin position="203"/>
        <end position="227"/>
    </location>
</feature>
<dbReference type="OrthoDB" id="3233375at2759"/>
<feature type="region of interest" description="Disordered" evidence="1">
    <location>
        <begin position="152"/>
        <end position="176"/>
    </location>
</feature>
<keyword evidence="2" id="KW-0472">Membrane</keyword>
<keyword evidence="2" id="KW-1133">Transmembrane helix</keyword>
<dbReference type="InParanoid" id="A0A067NAV6"/>
<dbReference type="AlphaFoldDB" id="A0A067NAV6"/>
<accession>A0A067NAV6</accession>
<protein>
    <recommendedName>
        <fullName evidence="6">Copper transporter</fullName>
    </recommendedName>
</protein>
<dbReference type="HOGENOM" id="CLU_082771_0_0_1"/>
<evidence type="ECO:0000313" key="4">
    <source>
        <dbReference type="EMBL" id="KDQ21252.1"/>
    </source>
</evidence>
<evidence type="ECO:0000256" key="1">
    <source>
        <dbReference type="SAM" id="MobiDB-lite"/>
    </source>
</evidence>
<dbReference type="Proteomes" id="UP000027195">
    <property type="component" value="Unassembled WGS sequence"/>
</dbReference>
<sequence length="274" mass="29458">MKFASLSLLAAASLVAASPIRIVVVSNQAARPLPDAMAHIRVGFAAANPNLALVKPTELVEEPAVIPSSPVAEEDKPRIHCSGGKGIHSAAVHIANIFRQTLGLPLIEDPKQPHGEIMPPTEPAAPGEVHIMPFVEPPRPTSEELQAVPYGTPTPSNADPQDPTWVRGNGRHPHRQHFRHGRYRSFVFRLNRAFMALGPWESYAVGFVFGCGLGSLARMIYVLAIVFSRAVARRRAQQGAVRLAEAGQGQSVAVAPAQYVDEKSQPPAYATSTN</sequence>
<feature type="chain" id="PRO_5001641995" description="Copper transporter" evidence="3">
    <location>
        <begin position="18"/>
        <end position="274"/>
    </location>
</feature>
<feature type="signal peptide" evidence="3">
    <location>
        <begin position="1"/>
        <end position="17"/>
    </location>
</feature>
<evidence type="ECO:0000256" key="3">
    <source>
        <dbReference type="SAM" id="SignalP"/>
    </source>
</evidence>
<keyword evidence="2" id="KW-0812">Transmembrane</keyword>
<evidence type="ECO:0000256" key="2">
    <source>
        <dbReference type="SAM" id="Phobius"/>
    </source>
</evidence>
<evidence type="ECO:0000313" key="5">
    <source>
        <dbReference type="Proteomes" id="UP000027195"/>
    </source>
</evidence>
<keyword evidence="5" id="KW-1185">Reference proteome</keyword>
<proteinExistence type="predicted"/>
<dbReference type="STRING" id="930990.A0A067NAV6"/>
<gene>
    <name evidence="4" type="ORF">BOTBODRAFT_25677</name>
</gene>
<dbReference type="EMBL" id="KL198016">
    <property type="protein sequence ID" value="KDQ21252.1"/>
    <property type="molecule type" value="Genomic_DNA"/>
</dbReference>
<name>A0A067NAV6_BOTB1</name>